<keyword evidence="2" id="KW-1185">Reference proteome</keyword>
<accession>A0ABM8WZH6</accession>
<evidence type="ECO:0000313" key="1">
    <source>
        <dbReference type="EMBL" id="CAG9172996.1"/>
    </source>
</evidence>
<organism evidence="1 2">
    <name type="scientific">Cupriavidus respiraculi</name>
    <dbReference type="NCBI Taxonomy" id="195930"/>
    <lineage>
        <taxon>Bacteria</taxon>
        <taxon>Pseudomonadati</taxon>
        <taxon>Pseudomonadota</taxon>
        <taxon>Betaproteobacteria</taxon>
        <taxon>Burkholderiales</taxon>
        <taxon>Burkholderiaceae</taxon>
        <taxon>Cupriavidus</taxon>
    </lineage>
</organism>
<reference evidence="1 2" key="1">
    <citation type="submission" date="2021-08" db="EMBL/GenBank/DDBJ databases">
        <authorList>
            <person name="Peeters C."/>
        </authorList>
    </citation>
    <scope>NUCLEOTIDE SEQUENCE [LARGE SCALE GENOMIC DNA]</scope>
    <source>
        <strain evidence="1 2">LMG 21510</strain>
    </source>
</reference>
<dbReference type="RefSeq" id="WP_377747073.1">
    <property type="nucleotide sequence ID" value="NZ_CBCSBV010000014.1"/>
</dbReference>
<protein>
    <submittedName>
        <fullName evidence="1">Uncharacterized protein</fullName>
    </submittedName>
</protein>
<gene>
    <name evidence="1" type="ORF">LMG21510_02130</name>
</gene>
<sequence>MAIYVAPPINVRSPYRAKMTEASIEIYLSELRAQCLMTYVGTQQLELALQNGLQNMQAGFGTAPVFANCHSILTHASNISRLLWPIPGKRNDPHRESRAERGAKLRELLGVGDDHPLRNRALRDHLEHFDERLDDWDRTSEHGNYLQDNVARWGAIPGLAEGDYMRWYDPTTHEVRFRGEAWSIVDLVESVRRLLATIERVSEERQQPRTAR</sequence>
<name>A0ABM8WZH6_9BURK</name>
<comment type="caution">
    <text evidence="1">The sequence shown here is derived from an EMBL/GenBank/DDBJ whole genome shotgun (WGS) entry which is preliminary data.</text>
</comment>
<proteinExistence type="predicted"/>
<dbReference type="Proteomes" id="UP000721236">
    <property type="component" value="Unassembled WGS sequence"/>
</dbReference>
<dbReference type="EMBL" id="CAJZAH010000002">
    <property type="protein sequence ID" value="CAG9172996.1"/>
    <property type="molecule type" value="Genomic_DNA"/>
</dbReference>
<evidence type="ECO:0000313" key="2">
    <source>
        <dbReference type="Proteomes" id="UP000721236"/>
    </source>
</evidence>